<organism evidence="1 2">
    <name type="scientific">Pantoea brenneri</name>
    <dbReference type="NCBI Taxonomy" id="472694"/>
    <lineage>
        <taxon>Bacteria</taxon>
        <taxon>Pseudomonadati</taxon>
        <taxon>Pseudomonadota</taxon>
        <taxon>Gammaproteobacteria</taxon>
        <taxon>Enterobacterales</taxon>
        <taxon>Erwiniaceae</taxon>
        <taxon>Pantoea</taxon>
    </lineage>
</organism>
<dbReference type="EMBL" id="CABWMH010000007">
    <property type="protein sequence ID" value="VXB51655.1"/>
    <property type="molecule type" value="Genomic_DNA"/>
</dbReference>
<comment type="caution">
    <text evidence="1">The sequence shown here is derived from an EMBL/GenBank/DDBJ whole genome shotgun (WGS) entry which is preliminary data.</text>
</comment>
<evidence type="ECO:0000313" key="2">
    <source>
        <dbReference type="Proteomes" id="UP000433737"/>
    </source>
</evidence>
<reference evidence="1 2" key="1">
    <citation type="submission" date="2019-10" db="EMBL/GenBank/DDBJ databases">
        <authorList>
            <person name="Karimi E."/>
        </authorList>
    </citation>
    <scope>NUCLEOTIDE SEQUENCE [LARGE SCALE GENOMIC DNA]</scope>
    <source>
        <strain evidence="1">Pantoea sp. 111</strain>
    </source>
</reference>
<evidence type="ECO:0000313" key="1">
    <source>
        <dbReference type="EMBL" id="VXB51655.1"/>
    </source>
</evidence>
<proteinExistence type="predicted"/>
<sequence length="65" mass="7238">MNLEVHIINTGETITQKFDTLPKPDDNWAMFVNSELGNYKVLTVSGSYREGGATKPAIITVERII</sequence>
<protein>
    <submittedName>
        <fullName evidence="1">Uncharacterized protein</fullName>
    </submittedName>
</protein>
<dbReference type="Proteomes" id="UP000433737">
    <property type="component" value="Unassembled WGS sequence"/>
</dbReference>
<accession>A0AAX3J425</accession>
<dbReference type="AlphaFoldDB" id="A0AAX3J425"/>
<name>A0AAX3J425_9GAMM</name>
<gene>
    <name evidence="1" type="ORF">PANT111_150130</name>
</gene>